<feature type="domain" description="Cas12f1-like TNB" evidence="2">
    <location>
        <begin position="43"/>
        <end position="83"/>
    </location>
</feature>
<sequence>MPMVIFGDGMKNKSLTKFKGLRAGVIDKLYKHLKQCERLGELLLLDIDEFNTSKCGDHEIHQVFNCNHCNIFWNRDVLAAKNMFTIVSSIWSGSGRPVVFQRQSITLNVVAGPSLGTA</sequence>
<accession>A0ABP9Z1F5</accession>
<keyword evidence="4" id="KW-1185">Reference proteome</keyword>
<evidence type="ECO:0000256" key="1">
    <source>
        <dbReference type="ARBA" id="ARBA00023125"/>
    </source>
</evidence>
<dbReference type="Proteomes" id="UP001473302">
    <property type="component" value="Unassembled WGS sequence"/>
</dbReference>
<evidence type="ECO:0000313" key="3">
    <source>
        <dbReference type="EMBL" id="GAA5812944.1"/>
    </source>
</evidence>
<protein>
    <recommendedName>
        <fullName evidence="2">Cas12f1-like TNB domain-containing protein</fullName>
    </recommendedName>
</protein>
<proteinExistence type="predicted"/>
<organism evidence="3 4">
    <name type="scientific">Mucor flavus</name>
    <dbReference type="NCBI Taxonomy" id="439312"/>
    <lineage>
        <taxon>Eukaryota</taxon>
        <taxon>Fungi</taxon>
        <taxon>Fungi incertae sedis</taxon>
        <taxon>Mucoromycota</taxon>
        <taxon>Mucoromycotina</taxon>
        <taxon>Mucoromycetes</taxon>
        <taxon>Mucorales</taxon>
        <taxon>Mucorineae</taxon>
        <taxon>Mucoraceae</taxon>
        <taxon>Mucor</taxon>
    </lineage>
</organism>
<dbReference type="EMBL" id="BAABUK010000015">
    <property type="protein sequence ID" value="GAA5812944.1"/>
    <property type="molecule type" value="Genomic_DNA"/>
</dbReference>
<dbReference type="InterPro" id="IPR010095">
    <property type="entry name" value="Cas12f1-like_TNB"/>
</dbReference>
<keyword evidence="1" id="KW-0238">DNA-binding</keyword>
<gene>
    <name evidence="3" type="ORF">MFLAVUS_006405</name>
</gene>
<evidence type="ECO:0000313" key="4">
    <source>
        <dbReference type="Proteomes" id="UP001473302"/>
    </source>
</evidence>
<name>A0ABP9Z1F5_9FUNG</name>
<evidence type="ECO:0000259" key="2">
    <source>
        <dbReference type="Pfam" id="PF07282"/>
    </source>
</evidence>
<reference evidence="3 4" key="1">
    <citation type="submission" date="2024-04" db="EMBL/GenBank/DDBJ databases">
        <title>genome sequences of Mucor flavus KT1a and Helicostylum pulchrum KT1b strains isolated from the surface of a dry-aged beef.</title>
        <authorList>
            <person name="Toyotome T."/>
            <person name="Hosono M."/>
            <person name="Torimaru M."/>
            <person name="Fukuda K."/>
            <person name="Mikami N."/>
        </authorList>
    </citation>
    <scope>NUCLEOTIDE SEQUENCE [LARGE SCALE GENOMIC DNA]</scope>
    <source>
        <strain evidence="3 4">KT1a</strain>
    </source>
</reference>
<dbReference type="Pfam" id="PF07282">
    <property type="entry name" value="Cas12f1-like_TNB"/>
    <property type="match status" value="1"/>
</dbReference>
<comment type="caution">
    <text evidence="3">The sequence shown here is derived from an EMBL/GenBank/DDBJ whole genome shotgun (WGS) entry which is preliminary data.</text>
</comment>